<dbReference type="InterPro" id="IPR006630">
    <property type="entry name" value="La_HTH"/>
</dbReference>
<evidence type="ECO:0000256" key="3">
    <source>
        <dbReference type="SAM" id="MobiDB-lite"/>
    </source>
</evidence>
<evidence type="ECO:0000313" key="5">
    <source>
        <dbReference type="EMBL" id="GAV59102.1"/>
    </source>
</evidence>
<evidence type="ECO:0000259" key="4">
    <source>
        <dbReference type="PROSITE" id="PS50961"/>
    </source>
</evidence>
<evidence type="ECO:0000256" key="1">
    <source>
        <dbReference type="ARBA" id="ARBA00022884"/>
    </source>
</evidence>
<dbReference type="Pfam" id="PF05383">
    <property type="entry name" value="La"/>
    <property type="match status" value="1"/>
</dbReference>
<evidence type="ECO:0000256" key="2">
    <source>
        <dbReference type="PROSITE-ProRule" id="PRU00332"/>
    </source>
</evidence>
<dbReference type="OrthoDB" id="340227at2759"/>
<keyword evidence="1 2" id="KW-0694">RNA-binding</keyword>
<dbReference type="InterPro" id="IPR036388">
    <property type="entry name" value="WH-like_DNA-bd_sf"/>
</dbReference>
<sequence>MVVAENNDGGADHKEALSGPKSPWKTPLVVVDDTKGPDAATVMGADSWPALGDEQQQQQGAKILISAPTTQPPLQGLVGQQKPHGSGNPNPSHRHSSSRNQKSGFKRNSSGAPPFPVTLSYYQPSIPPFPHTMVPPPHAPVSGYAYQSSPGPFPTVESQNSGCKTSMPSFVSPAHGIEDSRNVQPRPVRDLNVYAANLFKRRPNFQEPGGCLNLAWRHQQPFNHKANFPMQQSTGPSPYVRPFFGPPPGFMPFPSFAGLGSIGYIPVAPPGSIRGPHPHHFVSYPFDLGAPMPPLETVDLRANIVRQIEYYFSDENLQNDHFLKSLMDGQGWVSISSVADFKRVKRMCTDIQFILDALQSSSTVELQGDKVRKRGEWYKWTKNSVGSTASSKYQTPQGQIVDNIVDCSGQNDGNEDIRQGAPENNVKTSSISLCSVEDRPSTGDNLEVACKSNTEHERECDLSAGVKQTFGGGDDDSSEKSISELNKNFSGLVTRYTIPCLDPYHGTEPESLNNNETEGMQRASDMALKNIHEVSNNYANTFMLDEELEVDQNTQKKDDYTSVKRINEEEDEIVVNERDVQRLVIVTKNSGVGEGSKSGLIESNSISNELASAINDGLYFYEQQLKTTWSSQKNNHNDENRDGHSGSSNIVAGIPYRKVAENPAGCSSIDESASVYSRKKQNRSFPKQQSFDKQRFFSSNLKNHGFGHSSLGIISESPPSNSVGFFFGSTPPETFGFYSSRSSKLSGSPHSYVSSPQVGSMPKSFPPFQHPSHQLLEENGFKQQKYQKYHKRCLSDRKKMGIGCSEEMNTLYRFWSYFLRSIFVPSMYNEFRKFAREDAAANYYYGIECLFRFYSYGLEKEYREDLYKDFEQLTLEFYQKGNLYGLEKYWAFHHYRGPKEPLKKHPELDRLLKDEYRSLEDFRVKVDVH</sequence>
<dbReference type="GO" id="GO:0048255">
    <property type="term" value="P:mRNA stabilization"/>
    <property type="evidence" value="ECO:0007669"/>
    <property type="project" value="InterPro"/>
</dbReference>
<dbReference type="InParanoid" id="A0A1Q3AU49"/>
<dbReference type="EMBL" id="BDDD01000097">
    <property type="protein sequence ID" value="GAV59102.1"/>
    <property type="molecule type" value="Genomic_DNA"/>
</dbReference>
<dbReference type="SUPFAM" id="SSF46785">
    <property type="entry name" value="Winged helix' DNA-binding domain"/>
    <property type="match status" value="1"/>
</dbReference>
<dbReference type="GO" id="GO:0000339">
    <property type="term" value="F:RNA cap binding"/>
    <property type="evidence" value="ECO:0007669"/>
    <property type="project" value="InterPro"/>
</dbReference>
<dbReference type="PANTHER" id="PTHR22792:SF101">
    <property type="entry name" value="LA-RELATED PROTEIN 1A"/>
    <property type="match status" value="1"/>
</dbReference>
<feature type="compositionally biased region" description="Polar residues" evidence="3">
    <location>
        <begin position="98"/>
        <end position="111"/>
    </location>
</feature>
<dbReference type="SMART" id="SM00715">
    <property type="entry name" value="LA"/>
    <property type="match status" value="1"/>
</dbReference>
<protein>
    <submittedName>
        <fullName evidence="5">La domain-containing protein</fullName>
    </submittedName>
</protein>
<dbReference type="Pfam" id="PF21071">
    <property type="entry name" value="LARP1_HEAT"/>
    <property type="match status" value="1"/>
</dbReference>
<accession>A0A1Q3AU49</accession>
<dbReference type="SMART" id="SM00684">
    <property type="entry name" value="DM15"/>
    <property type="match status" value="3"/>
</dbReference>
<dbReference type="InterPro" id="IPR006607">
    <property type="entry name" value="DM15"/>
</dbReference>
<dbReference type="InterPro" id="IPR045180">
    <property type="entry name" value="La_dom_prot"/>
</dbReference>
<dbReference type="AlphaFoldDB" id="A0A1Q3AU49"/>
<dbReference type="Gene3D" id="1.10.10.10">
    <property type="entry name" value="Winged helix-like DNA-binding domain superfamily/Winged helix DNA-binding domain"/>
    <property type="match status" value="1"/>
</dbReference>
<dbReference type="InterPro" id="IPR036390">
    <property type="entry name" value="WH_DNA-bd_sf"/>
</dbReference>
<feature type="domain" description="HTH La-type RNA-binding" evidence="4">
    <location>
        <begin position="294"/>
        <end position="383"/>
    </location>
</feature>
<dbReference type="PANTHER" id="PTHR22792">
    <property type="entry name" value="LUPUS LA PROTEIN-RELATED"/>
    <property type="match status" value="1"/>
</dbReference>
<dbReference type="STRING" id="3775.A0A1Q3AU49"/>
<dbReference type="FunCoup" id="A0A1Q3AU49">
    <property type="interactions" value="1937"/>
</dbReference>
<feature type="region of interest" description="Disordered" evidence="3">
    <location>
        <begin position="1"/>
        <end position="47"/>
    </location>
</feature>
<organism evidence="5 6">
    <name type="scientific">Cephalotus follicularis</name>
    <name type="common">Albany pitcher plant</name>
    <dbReference type="NCBI Taxonomy" id="3775"/>
    <lineage>
        <taxon>Eukaryota</taxon>
        <taxon>Viridiplantae</taxon>
        <taxon>Streptophyta</taxon>
        <taxon>Embryophyta</taxon>
        <taxon>Tracheophyta</taxon>
        <taxon>Spermatophyta</taxon>
        <taxon>Magnoliopsida</taxon>
        <taxon>eudicotyledons</taxon>
        <taxon>Gunneridae</taxon>
        <taxon>Pentapetalae</taxon>
        <taxon>rosids</taxon>
        <taxon>fabids</taxon>
        <taxon>Oxalidales</taxon>
        <taxon>Cephalotaceae</taxon>
        <taxon>Cephalotus</taxon>
    </lineage>
</organism>
<evidence type="ECO:0000313" key="6">
    <source>
        <dbReference type="Proteomes" id="UP000187406"/>
    </source>
</evidence>
<reference evidence="6" key="1">
    <citation type="submission" date="2016-04" db="EMBL/GenBank/DDBJ databases">
        <title>Cephalotus genome sequencing.</title>
        <authorList>
            <person name="Fukushima K."/>
            <person name="Hasebe M."/>
            <person name="Fang X."/>
        </authorList>
    </citation>
    <scope>NUCLEOTIDE SEQUENCE [LARGE SCALE GENOMIC DNA]</scope>
    <source>
        <strain evidence="6">cv. St1</strain>
    </source>
</reference>
<keyword evidence="6" id="KW-1185">Reference proteome</keyword>
<dbReference type="Proteomes" id="UP000187406">
    <property type="component" value="Unassembled WGS sequence"/>
</dbReference>
<dbReference type="PROSITE" id="PS50961">
    <property type="entry name" value="HTH_LA"/>
    <property type="match status" value="1"/>
</dbReference>
<feature type="region of interest" description="Disordered" evidence="3">
    <location>
        <begin position="70"/>
        <end position="116"/>
    </location>
</feature>
<proteinExistence type="predicted"/>
<name>A0A1Q3AU49_CEPFO</name>
<gene>
    <name evidence="5" type="ORF">CFOL_v3_02635</name>
</gene>
<dbReference type="CDD" id="cd07323">
    <property type="entry name" value="LAM"/>
    <property type="match status" value="1"/>
</dbReference>
<comment type="caution">
    <text evidence="5">The sequence shown here is derived from an EMBL/GenBank/DDBJ whole genome shotgun (WGS) entry which is preliminary data.</text>
</comment>